<comment type="caution">
    <text evidence="2">The sequence shown here is derived from an EMBL/GenBank/DDBJ whole genome shotgun (WGS) entry which is preliminary data.</text>
</comment>
<feature type="compositionally biased region" description="Acidic residues" evidence="1">
    <location>
        <begin position="17"/>
        <end position="26"/>
    </location>
</feature>
<protein>
    <submittedName>
        <fullName evidence="2">Uncharacterized protein</fullName>
    </submittedName>
</protein>
<accession>A0ABT0JRS4</accession>
<sequence>MHPTARRADEVGALIDRDEEYDEEPVGDPPITVARYRAAIRAALSARPPEPGIVATAWSQREADAYLAGSRAALRLVIEVLGHALTTPPPAREGH</sequence>
<evidence type="ECO:0000256" key="1">
    <source>
        <dbReference type="SAM" id="MobiDB-lite"/>
    </source>
</evidence>
<dbReference type="RefSeq" id="WP_163548924.1">
    <property type="nucleotide sequence ID" value="NZ_JALKFT010000001.1"/>
</dbReference>
<name>A0ABT0JRS4_9ACTN</name>
<organism evidence="2 3">
    <name type="scientific">Frankia umida</name>
    <dbReference type="NCBI Taxonomy" id="573489"/>
    <lineage>
        <taxon>Bacteria</taxon>
        <taxon>Bacillati</taxon>
        <taxon>Actinomycetota</taxon>
        <taxon>Actinomycetes</taxon>
        <taxon>Frankiales</taxon>
        <taxon>Frankiaceae</taxon>
        <taxon>Frankia</taxon>
    </lineage>
</organism>
<proteinExistence type="predicted"/>
<feature type="compositionally biased region" description="Basic and acidic residues" evidence="1">
    <location>
        <begin position="1"/>
        <end position="10"/>
    </location>
</feature>
<keyword evidence="3" id="KW-1185">Reference proteome</keyword>
<reference evidence="2 3" key="1">
    <citation type="submission" date="2022-04" db="EMBL/GenBank/DDBJ databases">
        <title>Genome diversity in the genus Frankia.</title>
        <authorList>
            <person name="Carlos-Shanley C."/>
            <person name="Hahn D."/>
        </authorList>
    </citation>
    <scope>NUCLEOTIDE SEQUENCE [LARGE SCALE GENOMIC DNA]</scope>
    <source>
        <strain evidence="2 3">Ag45/Mut15</strain>
    </source>
</reference>
<feature type="region of interest" description="Disordered" evidence="1">
    <location>
        <begin position="1"/>
        <end position="28"/>
    </location>
</feature>
<evidence type="ECO:0000313" key="3">
    <source>
        <dbReference type="Proteomes" id="UP001201873"/>
    </source>
</evidence>
<evidence type="ECO:0000313" key="2">
    <source>
        <dbReference type="EMBL" id="MCK9874199.1"/>
    </source>
</evidence>
<dbReference type="EMBL" id="JALKFT010000001">
    <property type="protein sequence ID" value="MCK9874199.1"/>
    <property type="molecule type" value="Genomic_DNA"/>
</dbReference>
<gene>
    <name evidence="2" type="ORF">MXD59_00085</name>
</gene>
<dbReference type="Proteomes" id="UP001201873">
    <property type="component" value="Unassembled WGS sequence"/>
</dbReference>